<accession>A0A2P5P4T2</accession>
<comment type="cofactor">
    <cofactor evidence="2">
        <name>[4Fe-4S] cluster</name>
        <dbReference type="ChEBI" id="CHEBI:49883"/>
    </cofactor>
</comment>
<evidence type="ECO:0000256" key="8">
    <source>
        <dbReference type="ARBA" id="ARBA00022553"/>
    </source>
</evidence>
<dbReference type="GO" id="GO:0016020">
    <property type="term" value="C:membrane"/>
    <property type="evidence" value="ECO:0007669"/>
    <property type="project" value="InterPro"/>
</dbReference>
<dbReference type="GO" id="GO:0005524">
    <property type="term" value="F:ATP binding"/>
    <property type="evidence" value="ECO:0007669"/>
    <property type="project" value="UniProtKB-KW"/>
</dbReference>
<dbReference type="InterPro" id="IPR011712">
    <property type="entry name" value="Sig_transdc_His_kin_sub3_dim/P"/>
</dbReference>
<keyword evidence="12" id="KW-0418">Kinase</keyword>
<evidence type="ECO:0000256" key="18">
    <source>
        <dbReference type="ARBA" id="ARBA00030800"/>
    </source>
</evidence>
<keyword evidence="8" id="KW-0597">Phosphoprotein</keyword>
<dbReference type="Gene3D" id="3.30.565.10">
    <property type="entry name" value="Histidine kinase-like ATPase, C-terminal domain"/>
    <property type="match status" value="1"/>
</dbReference>
<evidence type="ECO:0000256" key="4">
    <source>
        <dbReference type="ARBA" id="ARBA00012438"/>
    </source>
</evidence>
<keyword evidence="13" id="KW-0067">ATP-binding</keyword>
<dbReference type="InterPro" id="IPR036890">
    <property type="entry name" value="HATPase_C_sf"/>
</dbReference>
<keyword evidence="15" id="KW-0902">Two-component regulatory system</keyword>
<evidence type="ECO:0000256" key="15">
    <source>
        <dbReference type="ARBA" id="ARBA00023012"/>
    </source>
</evidence>
<reference evidence="19 20" key="1">
    <citation type="journal article" date="2017" name="ISME J.">
        <title>Grape pomace compost harbors organohalide-respiring Dehalogenimonas species with novel reductive dehalogenase genes.</title>
        <authorList>
            <person name="Yang Y."/>
            <person name="Higgins S.A."/>
            <person name="Yan J."/>
            <person name="Simsir B."/>
            <person name="Chourey K."/>
            <person name="Iyer R."/>
            <person name="Hettich R.L."/>
            <person name="Baldwin B."/>
            <person name="Ogles D.M."/>
            <person name="Loffler F.E."/>
        </authorList>
    </citation>
    <scope>NUCLEOTIDE SEQUENCE [LARGE SCALE GENOMIC DNA]</scope>
    <source>
        <strain evidence="19 20">GP</strain>
    </source>
</reference>
<keyword evidence="10" id="KW-0479">Metal-binding</keyword>
<dbReference type="SMART" id="SM00387">
    <property type="entry name" value="HATPase_c"/>
    <property type="match status" value="1"/>
</dbReference>
<keyword evidence="14" id="KW-0408">Iron</keyword>
<dbReference type="GO" id="GO:0046872">
    <property type="term" value="F:metal ion binding"/>
    <property type="evidence" value="ECO:0007669"/>
    <property type="project" value="UniProtKB-KW"/>
</dbReference>
<comment type="subcellular location">
    <subcellularLocation>
        <location evidence="3">Cytoplasm</location>
    </subcellularLocation>
</comment>
<evidence type="ECO:0000256" key="1">
    <source>
        <dbReference type="ARBA" id="ARBA00000085"/>
    </source>
</evidence>
<dbReference type="InterPro" id="IPR005467">
    <property type="entry name" value="His_kinase_dom"/>
</dbReference>
<dbReference type="SUPFAM" id="SSF55785">
    <property type="entry name" value="PYP-like sensor domain (PAS domain)"/>
    <property type="match status" value="1"/>
</dbReference>
<keyword evidence="16" id="KW-0411">Iron-sulfur</keyword>
<dbReference type="Pfam" id="PF07730">
    <property type="entry name" value="HisKA_3"/>
    <property type="match status" value="1"/>
</dbReference>
<dbReference type="Pfam" id="PF02518">
    <property type="entry name" value="HATPase_c"/>
    <property type="match status" value="1"/>
</dbReference>
<evidence type="ECO:0000256" key="17">
    <source>
        <dbReference type="ARBA" id="ARBA00024827"/>
    </source>
</evidence>
<dbReference type="PANTHER" id="PTHR24421:SF10">
    <property type="entry name" value="NITRATE_NITRITE SENSOR PROTEIN NARQ"/>
    <property type="match status" value="1"/>
</dbReference>
<dbReference type="InterPro" id="IPR003594">
    <property type="entry name" value="HATPase_dom"/>
</dbReference>
<dbReference type="CDD" id="cd16917">
    <property type="entry name" value="HATPase_UhpB-NarQ-NarX-like"/>
    <property type="match status" value="1"/>
</dbReference>
<keyword evidence="6" id="KW-0004">4Fe-4S</keyword>
<dbReference type="SUPFAM" id="SSF55874">
    <property type="entry name" value="ATPase domain of HSP90 chaperone/DNA topoisomerase II/histidine kinase"/>
    <property type="match status" value="1"/>
</dbReference>
<evidence type="ECO:0000256" key="16">
    <source>
        <dbReference type="ARBA" id="ARBA00023014"/>
    </source>
</evidence>
<comment type="caution">
    <text evidence="19">The sequence shown here is derived from an EMBL/GenBank/DDBJ whole genome shotgun (WGS) entry which is preliminary data.</text>
</comment>
<sequence length="562" mass="62695">MIGSYSYSPGFWPTAIAAGLLALLGLYIWSRRDITGARPLAFAALFGVLWITGLILEGAAEETSTKIFWFEFQGLWQLPLGTAIFLFVVQYSGLGYWLTKSRMTWLIIPSFLVAAIILTNNLHHLMWQSFQVNETVIAPRGPAYWLALAFALILAVIGLVILGRLFIRSPRHRWPVALMVVGQVANRIFVVMDSQKLNLPGSIDPIVFMFGFAFVMYTIALFRFHILDPVPLARATVLDQMHEGMLVIDPSGHLVDMNRSARAILGQMGIKQNPRHVDKILGINLDLLKQRNKNGNPRSEIILGEGPNKRHYNLSLALLSDRGGEAVGQLLLLHDVTEEKKSQIQLIEQQKAVTMLEERDRLARELHDGIAQVLGYISLQAQTASKLLNEGKGEKADSILGRLVEVAKDAHADIRESILNLRSNPHEEWSFIPELRRYLRNFEANYGIHTDLNLTETDENRSIEPVIGLQLFRIIQEALTNSRKHGNAQNIKLSLETNDGRIFIEVGDDGCGFDLNKLEPEPGSHLGLAFMHERLDAINGSMVIESTPGGGTVIRLEAPSNA</sequence>
<proteinExistence type="predicted"/>
<evidence type="ECO:0000256" key="9">
    <source>
        <dbReference type="ARBA" id="ARBA00022679"/>
    </source>
</evidence>
<evidence type="ECO:0000256" key="3">
    <source>
        <dbReference type="ARBA" id="ARBA00004496"/>
    </source>
</evidence>
<evidence type="ECO:0000256" key="12">
    <source>
        <dbReference type="ARBA" id="ARBA00022777"/>
    </source>
</evidence>
<dbReference type="GO" id="GO:0000155">
    <property type="term" value="F:phosphorelay sensor kinase activity"/>
    <property type="evidence" value="ECO:0007669"/>
    <property type="project" value="InterPro"/>
</dbReference>
<dbReference type="PROSITE" id="PS50109">
    <property type="entry name" value="HIS_KIN"/>
    <property type="match status" value="1"/>
</dbReference>
<dbReference type="PRINTS" id="PR00344">
    <property type="entry name" value="BCTRLSENSOR"/>
</dbReference>
<keyword evidence="7" id="KW-0963">Cytoplasm</keyword>
<dbReference type="GO" id="GO:0005737">
    <property type="term" value="C:cytoplasm"/>
    <property type="evidence" value="ECO:0007669"/>
    <property type="project" value="UniProtKB-SubCell"/>
</dbReference>
<evidence type="ECO:0000256" key="5">
    <source>
        <dbReference type="ARBA" id="ARBA00017322"/>
    </source>
</evidence>
<dbReference type="Pfam" id="PF16927">
    <property type="entry name" value="HisKA_7TM"/>
    <property type="match status" value="1"/>
</dbReference>
<dbReference type="GO" id="GO:0046983">
    <property type="term" value="F:protein dimerization activity"/>
    <property type="evidence" value="ECO:0007669"/>
    <property type="project" value="InterPro"/>
</dbReference>
<dbReference type="Proteomes" id="UP000235653">
    <property type="component" value="Unassembled WGS sequence"/>
</dbReference>
<gene>
    <name evidence="19" type="ORF">JP09_009650</name>
</gene>
<evidence type="ECO:0000256" key="11">
    <source>
        <dbReference type="ARBA" id="ARBA00022741"/>
    </source>
</evidence>
<dbReference type="Gene3D" id="3.30.450.20">
    <property type="entry name" value="PAS domain"/>
    <property type="match status" value="1"/>
</dbReference>
<dbReference type="InterPro" id="IPR050482">
    <property type="entry name" value="Sensor_HK_TwoCompSys"/>
</dbReference>
<dbReference type="Gene3D" id="1.20.5.1930">
    <property type="match status" value="1"/>
</dbReference>
<keyword evidence="20" id="KW-1185">Reference proteome</keyword>
<protein>
    <recommendedName>
        <fullName evidence="5">Oxygen sensor histidine kinase NreB</fullName>
        <ecNumber evidence="4">2.7.13.3</ecNumber>
    </recommendedName>
    <alternativeName>
        <fullName evidence="18">Nitrogen regulation protein B</fullName>
    </alternativeName>
</protein>
<dbReference type="EC" id="2.7.13.3" evidence="4"/>
<dbReference type="InterPro" id="IPR035965">
    <property type="entry name" value="PAS-like_dom_sf"/>
</dbReference>
<evidence type="ECO:0000256" key="2">
    <source>
        <dbReference type="ARBA" id="ARBA00001966"/>
    </source>
</evidence>
<evidence type="ECO:0000313" key="20">
    <source>
        <dbReference type="Proteomes" id="UP000235653"/>
    </source>
</evidence>
<dbReference type="GO" id="GO:0051539">
    <property type="term" value="F:4 iron, 4 sulfur cluster binding"/>
    <property type="evidence" value="ECO:0007669"/>
    <property type="project" value="UniProtKB-KW"/>
</dbReference>
<evidence type="ECO:0000256" key="7">
    <source>
        <dbReference type="ARBA" id="ARBA00022490"/>
    </source>
</evidence>
<dbReference type="AlphaFoldDB" id="A0A2P5P4T2"/>
<name>A0A2P5P4T2_9CHLR</name>
<dbReference type="RefSeq" id="WP_102331497.1">
    <property type="nucleotide sequence ID" value="NZ_CP058566.2"/>
</dbReference>
<dbReference type="PANTHER" id="PTHR24421">
    <property type="entry name" value="NITRATE/NITRITE SENSOR PROTEIN NARX-RELATED"/>
    <property type="match status" value="1"/>
</dbReference>
<evidence type="ECO:0000256" key="13">
    <source>
        <dbReference type="ARBA" id="ARBA00022840"/>
    </source>
</evidence>
<evidence type="ECO:0000256" key="14">
    <source>
        <dbReference type="ARBA" id="ARBA00023004"/>
    </source>
</evidence>
<evidence type="ECO:0000256" key="10">
    <source>
        <dbReference type="ARBA" id="ARBA00022723"/>
    </source>
</evidence>
<dbReference type="InterPro" id="IPR031621">
    <property type="entry name" value="HisKA_7TM"/>
</dbReference>
<dbReference type="InterPro" id="IPR004358">
    <property type="entry name" value="Sig_transdc_His_kin-like_C"/>
</dbReference>
<dbReference type="EMBL" id="JQAN02000014">
    <property type="protein sequence ID" value="PPD57303.1"/>
    <property type="molecule type" value="Genomic_DNA"/>
</dbReference>
<evidence type="ECO:0000256" key="6">
    <source>
        <dbReference type="ARBA" id="ARBA00022485"/>
    </source>
</evidence>
<comment type="function">
    <text evidence="17">Member of the two-component regulatory system NreB/NreC involved in the control of dissimilatory nitrate/nitrite reduction in response to oxygen. NreB functions as a direct oxygen sensor histidine kinase which is autophosphorylated, in the absence of oxygen, probably at the conserved histidine residue, and transfers its phosphate group probably to a conserved aspartate residue of NreC. NreB/NreC activates the expression of the nitrate (narGHJI) and nitrite (nir) reductase operons, as well as the putative nitrate transporter gene narT.</text>
</comment>
<evidence type="ECO:0000313" key="19">
    <source>
        <dbReference type="EMBL" id="PPD57303.1"/>
    </source>
</evidence>
<comment type="catalytic activity">
    <reaction evidence="1">
        <text>ATP + protein L-histidine = ADP + protein N-phospho-L-histidine.</text>
        <dbReference type="EC" id="2.7.13.3"/>
    </reaction>
</comment>
<keyword evidence="9" id="KW-0808">Transferase</keyword>
<keyword evidence="11" id="KW-0547">Nucleotide-binding</keyword>
<organism evidence="19 20">
    <name type="scientific">Dehalogenimonas etheniformans</name>
    <dbReference type="NCBI Taxonomy" id="1536648"/>
    <lineage>
        <taxon>Bacteria</taxon>
        <taxon>Bacillati</taxon>
        <taxon>Chloroflexota</taxon>
        <taxon>Dehalococcoidia</taxon>
        <taxon>Dehalococcoidales</taxon>
        <taxon>Dehalococcoidaceae</taxon>
        <taxon>Dehalogenimonas</taxon>
    </lineage>
</organism>
<dbReference type="OrthoDB" id="199946at2"/>